<gene>
    <name evidence="2" type="ORF">J2Z80_000183</name>
</gene>
<keyword evidence="3" id="KW-1185">Reference proteome</keyword>
<feature type="transmembrane region" description="Helical" evidence="1">
    <location>
        <begin position="187"/>
        <end position="204"/>
    </location>
</feature>
<comment type="caution">
    <text evidence="2">The sequence shown here is derived from an EMBL/GenBank/DDBJ whole genome shotgun (WGS) entry which is preliminary data.</text>
</comment>
<keyword evidence="1" id="KW-0812">Transmembrane</keyword>
<evidence type="ECO:0008006" key="4">
    <source>
        <dbReference type="Google" id="ProtNLM"/>
    </source>
</evidence>
<dbReference type="EMBL" id="JAGGLT010000001">
    <property type="protein sequence ID" value="MBP2070685.1"/>
    <property type="molecule type" value="Genomic_DNA"/>
</dbReference>
<name>A0ABS4NAP0_9THEO</name>
<organism evidence="2 3">
    <name type="scientific">Thermoanaerobacterium butyriciformans</name>
    <dbReference type="NCBI Taxonomy" id="1702242"/>
    <lineage>
        <taxon>Bacteria</taxon>
        <taxon>Bacillati</taxon>
        <taxon>Bacillota</taxon>
        <taxon>Clostridia</taxon>
        <taxon>Thermoanaerobacterales</taxon>
        <taxon>Thermoanaerobacteraceae</taxon>
        <taxon>Thermoanaerobacterium</taxon>
    </lineage>
</organism>
<keyword evidence="1" id="KW-1133">Transmembrane helix</keyword>
<feature type="transmembrane region" description="Helical" evidence="1">
    <location>
        <begin position="407"/>
        <end position="426"/>
    </location>
</feature>
<evidence type="ECO:0000313" key="2">
    <source>
        <dbReference type="EMBL" id="MBP2070685.1"/>
    </source>
</evidence>
<feature type="transmembrane region" description="Helical" evidence="1">
    <location>
        <begin position="303"/>
        <end position="321"/>
    </location>
</feature>
<feature type="transmembrane region" description="Helical" evidence="1">
    <location>
        <begin position="216"/>
        <end position="235"/>
    </location>
</feature>
<feature type="transmembrane region" description="Helical" evidence="1">
    <location>
        <begin position="135"/>
        <end position="156"/>
    </location>
</feature>
<feature type="transmembrane region" description="Helical" evidence="1">
    <location>
        <begin position="348"/>
        <end position="372"/>
    </location>
</feature>
<keyword evidence="1" id="KW-0472">Membrane</keyword>
<feature type="transmembrane region" description="Helical" evidence="1">
    <location>
        <begin position="82"/>
        <end position="106"/>
    </location>
</feature>
<feature type="transmembrane region" description="Helical" evidence="1">
    <location>
        <begin position="384"/>
        <end position="401"/>
    </location>
</feature>
<sequence length="435" mass="50828">MKSLPIKLFIAYILFTLAVSFIGPMKYNNYDKVSVFIYIISFLICLIFGYTIANRYKIVLRKRQDISNEKISVITSKNHYKIIRFVSISIMIAFLSIFMEFIEIVIKNPSAFMITNMARNYIEVNGEHLNYSLPILFRFLTGFFRNVSIILGIYYWRNIKKRYKVILVFFLLFLILVNMIAYGTQKFIGDLIIYLVIVLSIKMLDSNNKIKLRKIIFISLFFIILAIALFSFVQAQRYEMIGITVENYGIKSGGLQYFDSNNFIFKIFGDKLGLGLAILLTGYLSSGYYGLSLCLKLPFEWTYGIGSSYFMSKLISVIFNTRNMYEKTYLNRMTEVFGRDGLRTWNTIFPWLASDFTFFGALLIFVLVGYIWQISWLEILNYRNPVSIVLFATISLGLIYVPANNQLFQGIDTYVATTFTILYWLLKHKKYNFRI</sequence>
<dbReference type="Proteomes" id="UP001166402">
    <property type="component" value="Unassembled WGS sequence"/>
</dbReference>
<dbReference type="RefSeq" id="WP_209452669.1">
    <property type="nucleotide sequence ID" value="NZ_JAGGLT010000001.1"/>
</dbReference>
<reference evidence="2" key="1">
    <citation type="submission" date="2021-03" db="EMBL/GenBank/DDBJ databases">
        <title>Genomic Encyclopedia of Type Strains, Phase IV (KMG-IV): sequencing the most valuable type-strain genomes for metagenomic binning, comparative biology and taxonomic classification.</title>
        <authorList>
            <person name="Goeker M."/>
        </authorList>
    </citation>
    <scope>NUCLEOTIDE SEQUENCE</scope>
    <source>
        <strain evidence="2">DSM 101588</strain>
    </source>
</reference>
<evidence type="ECO:0000313" key="3">
    <source>
        <dbReference type="Proteomes" id="UP001166402"/>
    </source>
</evidence>
<feature type="transmembrane region" description="Helical" evidence="1">
    <location>
        <begin position="163"/>
        <end position="181"/>
    </location>
</feature>
<feature type="transmembrane region" description="Helical" evidence="1">
    <location>
        <begin position="9"/>
        <end position="27"/>
    </location>
</feature>
<feature type="transmembrane region" description="Helical" evidence="1">
    <location>
        <begin position="272"/>
        <end position="291"/>
    </location>
</feature>
<feature type="transmembrane region" description="Helical" evidence="1">
    <location>
        <begin position="33"/>
        <end position="53"/>
    </location>
</feature>
<proteinExistence type="predicted"/>
<accession>A0ABS4NAP0</accession>
<evidence type="ECO:0000256" key="1">
    <source>
        <dbReference type="SAM" id="Phobius"/>
    </source>
</evidence>
<protein>
    <recommendedName>
        <fullName evidence="4">Oligosaccharide repeat unit polymerase</fullName>
    </recommendedName>
</protein>